<feature type="compositionally biased region" description="Low complexity" evidence="1">
    <location>
        <begin position="29"/>
        <end position="46"/>
    </location>
</feature>
<feature type="signal peptide" evidence="2">
    <location>
        <begin position="1"/>
        <end position="22"/>
    </location>
</feature>
<proteinExistence type="predicted"/>
<keyword evidence="2" id="KW-0732">Signal</keyword>
<evidence type="ECO:0008006" key="5">
    <source>
        <dbReference type="Google" id="ProtNLM"/>
    </source>
</evidence>
<protein>
    <recommendedName>
        <fullName evidence="5">Secreted protein</fullName>
    </recommendedName>
</protein>
<comment type="caution">
    <text evidence="3">The sequence shown here is derived from an EMBL/GenBank/DDBJ whole genome shotgun (WGS) entry which is preliminary data.</text>
</comment>
<feature type="region of interest" description="Disordered" evidence="1">
    <location>
        <begin position="29"/>
        <end position="58"/>
    </location>
</feature>
<feature type="chain" id="PRO_5047119827" description="Secreted protein" evidence="2">
    <location>
        <begin position="23"/>
        <end position="132"/>
    </location>
</feature>
<gene>
    <name evidence="3" type="ORF">GCM10010307_09250</name>
</gene>
<dbReference type="EMBL" id="BAAASJ010000011">
    <property type="protein sequence ID" value="GAA2623668.1"/>
    <property type="molecule type" value="Genomic_DNA"/>
</dbReference>
<evidence type="ECO:0000256" key="1">
    <source>
        <dbReference type="SAM" id="MobiDB-lite"/>
    </source>
</evidence>
<evidence type="ECO:0000256" key="2">
    <source>
        <dbReference type="SAM" id="SignalP"/>
    </source>
</evidence>
<accession>A0ABN3QDP7</accession>
<name>A0ABN3QDP7_9ACTN</name>
<dbReference type="Proteomes" id="UP001500151">
    <property type="component" value="Unassembled WGS sequence"/>
</dbReference>
<dbReference type="RefSeq" id="WP_344387650.1">
    <property type="nucleotide sequence ID" value="NZ_BAAASJ010000011.1"/>
</dbReference>
<reference evidence="3 4" key="1">
    <citation type="journal article" date="2019" name="Int. J. Syst. Evol. Microbiol.">
        <title>The Global Catalogue of Microorganisms (GCM) 10K type strain sequencing project: providing services to taxonomists for standard genome sequencing and annotation.</title>
        <authorList>
            <consortium name="The Broad Institute Genomics Platform"/>
            <consortium name="The Broad Institute Genome Sequencing Center for Infectious Disease"/>
            <person name="Wu L."/>
            <person name="Ma J."/>
        </authorList>
    </citation>
    <scope>NUCLEOTIDE SEQUENCE [LARGE SCALE GENOMIC DNA]</scope>
    <source>
        <strain evidence="3 4">JCM 4524</strain>
    </source>
</reference>
<keyword evidence="4" id="KW-1185">Reference proteome</keyword>
<feature type="region of interest" description="Disordered" evidence="1">
    <location>
        <begin position="106"/>
        <end position="132"/>
    </location>
</feature>
<evidence type="ECO:0000313" key="4">
    <source>
        <dbReference type="Proteomes" id="UP001500151"/>
    </source>
</evidence>
<organism evidence="3 4">
    <name type="scientific">Streptomyces vastus</name>
    <dbReference type="NCBI Taxonomy" id="285451"/>
    <lineage>
        <taxon>Bacteria</taxon>
        <taxon>Bacillati</taxon>
        <taxon>Actinomycetota</taxon>
        <taxon>Actinomycetes</taxon>
        <taxon>Kitasatosporales</taxon>
        <taxon>Streptomycetaceae</taxon>
        <taxon>Streptomyces</taxon>
    </lineage>
</organism>
<evidence type="ECO:0000313" key="3">
    <source>
        <dbReference type="EMBL" id="GAA2623668.1"/>
    </source>
</evidence>
<sequence length="132" mass="13756">MRLTRKSSLKKCALVTVSTALALTGLVTGTGSAQADGSGPGSASNPGGTGPGNTDDMLDRLCNQRASMTYNLTTGEFKIPEAHMRDNSGKPHGSWRVFPDGCDYAEASPWPMKGKPAPTPEGTGNRGTTEDK</sequence>